<dbReference type="EMBL" id="CAJVPY010009178">
    <property type="protein sequence ID" value="CAG8705652.1"/>
    <property type="molecule type" value="Genomic_DNA"/>
</dbReference>
<evidence type="ECO:0000256" key="1">
    <source>
        <dbReference type="SAM" id="MobiDB-lite"/>
    </source>
</evidence>
<dbReference type="OrthoDB" id="2445917at2759"/>
<organism evidence="4 5">
    <name type="scientific">Dentiscutata erythropus</name>
    <dbReference type="NCBI Taxonomy" id="1348616"/>
    <lineage>
        <taxon>Eukaryota</taxon>
        <taxon>Fungi</taxon>
        <taxon>Fungi incertae sedis</taxon>
        <taxon>Mucoromycota</taxon>
        <taxon>Glomeromycotina</taxon>
        <taxon>Glomeromycetes</taxon>
        <taxon>Diversisporales</taxon>
        <taxon>Gigasporaceae</taxon>
        <taxon>Dentiscutata</taxon>
    </lineage>
</organism>
<feature type="transmembrane region" description="Helical" evidence="2">
    <location>
        <begin position="332"/>
        <end position="352"/>
    </location>
</feature>
<evidence type="ECO:0000313" key="5">
    <source>
        <dbReference type="Proteomes" id="UP000789405"/>
    </source>
</evidence>
<keyword evidence="2" id="KW-1133">Transmembrane helix</keyword>
<evidence type="ECO:0000313" key="4">
    <source>
        <dbReference type="EMBL" id="CAG8705652.1"/>
    </source>
</evidence>
<comment type="caution">
    <text evidence="4">The sequence shown here is derived from an EMBL/GenBank/DDBJ whole genome shotgun (WGS) entry which is preliminary data.</text>
</comment>
<gene>
    <name evidence="4" type="ORF">DERYTH_LOCUS13265</name>
</gene>
<feature type="chain" id="PRO_5040292345" evidence="3">
    <location>
        <begin position="29"/>
        <end position="353"/>
    </location>
</feature>
<evidence type="ECO:0000256" key="3">
    <source>
        <dbReference type="SAM" id="SignalP"/>
    </source>
</evidence>
<feature type="compositionally biased region" description="Low complexity" evidence="1">
    <location>
        <begin position="141"/>
        <end position="184"/>
    </location>
</feature>
<name>A0A9N9HTX9_9GLOM</name>
<keyword evidence="2" id="KW-0812">Transmembrane</keyword>
<protein>
    <submittedName>
        <fullName evidence="4">4499_t:CDS:1</fullName>
    </submittedName>
</protein>
<sequence>MLFNKHLNGIRGTLLLFLVLIFVKFSFSQTVLNTPKTSAGTETLTIATSTNIITHVPSSSKVTSIIVTTQVSIPSVVITTTTHASTTSVVSTTTTQASTTSVVEPAVAQVSTTSVVEPASTTSVVAPAEAQVSTTSVVTPPAAQVSTTSVVTPATAQTPAVPTGFTTSGTSVTTTTTETTIQEPTPNPGAPKSNTSSSYNPPGKSPTLPPTEATTIINQCTNNTMYCHIDTNTKVTGKIFTSTATDQKITLTPSYEKTITKFTITTFIQTITQVYPGYTTTITTNINGVESTYETYYPPSTLVVMQTVTASVPAIEAGQSSNIGINFRDYNGLVNIIWSLWIIIWSLVYMILT</sequence>
<keyword evidence="5" id="KW-1185">Reference proteome</keyword>
<reference evidence="4" key="1">
    <citation type="submission" date="2021-06" db="EMBL/GenBank/DDBJ databases">
        <authorList>
            <person name="Kallberg Y."/>
            <person name="Tangrot J."/>
            <person name="Rosling A."/>
        </authorList>
    </citation>
    <scope>NUCLEOTIDE SEQUENCE</scope>
    <source>
        <strain evidence="4">MA453B</strain>
    </source>
</reference>
<feature type="signal peptide" evidence="3">
    <location>
        <begin position="1"/>
        <end position="28"/>
    </location>
</feature>
<accession>A0A9N9HTX9</accession>
<keyword evidence="3" id="KW-0732">Signal</keyword>
<dbReference type="AlphaFoldDB" id="A0A9N9HTX9"/>
<dbReference type="Proteomes" id="UP000789405">
    <property type="component" value="Unassembled WGS sequence"/>
</dbReference>
<proteinExistence type="predicted"/>
<evidence type="ECO:0000256" key="2">
    <source>
        <dbReference type="SAM" id="Phobius"/>
    </source>
</evidence>
<feature type="region of interest" description="Disordered" evidence="1">
    <location>
        <begin position="127"/>
        <end position="212"/>
    </location>
</feature>
<keyword evidence="2" id="KW-0472">Membrane</keyword>